<dbReference type="PANTHER" id="PTHR11236:SF9">
    <property type="entry name" value="ANTHRANILATE SYNTHASE COMPONENT 1"/>
    <property type="match status" value="1"/>
</dbReference>
<dbReference type="InterPro" id="IPR015890">
    <property type="entry name" value="Chorismate_C"/>
</dbReference>
<dbReference type="GO" id="GO:0000162">
    <property type="term" value="P:L-tryptophan biosynthetic process"/>
    <property type="evidence" value="ECO:0007669"/>
    <property type="project" value="TreeGrafter"/>
</dbReference>
<evidence type="ECO:0000259" key="1">
    <source>
        <dbReference type="Pfam" id="PF00425"/>
    </source>
</evidence>
<evidence type="ECO:0000259" key="2">
    <source>
        <dbReference type="Pfam" id="PF04715"/>
    </source>
</evidence>
<comment type="caution">
    <text evidence="3">The sequence shown here is derived from an EMBL/GenBank/DDBJ whole genome shotgun (WGS) entry which is preliminary data.</text>
</comment>
<organism evidence="3 4">
    <name type="scientific">Candidatus Desulfovibrio intestinipullorum</name>
    <dbReference type="NCBI Taxonomy" id="2838536"/>
    <lineage>
        <taxon>Bacteria</taxon>
        <taxon>Pseudomonadati</taxon>
        <taxon>Thermodesulfobacteriota</taxon>
        <taxon>Desulfovibrionia</taxon>
        <taxon>Desulfovibrionales</taxon>
        <taxon>Desulfovibrionaceae</taxon>
        <taxon>Desulfovibrio</taxon>
    </lineage>
</organism>
<dbReference type="PANTHER" id="PTHR11236">
    <property type="entry name" value="AMINOBENZOATE/ANTHRANILATE SYNTHASE"/>
    <property type="match status" value="1"/>
</dbReference>
<dbReference type="InterPro" id="IPR005801">
    <property type="entry name" value="ADC_synthase"/>
</dbReference>
<dbReference type="PRINTS" id="PR00095">
    <property type="entry name" value="ANTSNTHASEI"/>
</dbReference>
<proteinExistence type="predicted"/>
<accession>A0A9D1PUP8</accession>
<dbReference type="Gene3D" id="3.60.120.10">
    <property type="entry name" value="Anthranilate synthase"/>
    <property type="match status" value="1"/>
</dbReference>
<dbReference type="Proteomes" id="UP000886752">
    <property type="component" value="Unassembled WGS sequence"/>
</dbReference>
<gene>
    <name evidence="3" type="ORF">H9894_01665</name>
</gene>
<dbReference type="Pfam" id="PF00425">
    <property type="entry name" value="Chorismate_bind"/>
    <property type="match status" value="1"/>
</dbReference>
<reference evidence="3" key="2">
    <citation type="submission" date="2021-04" db="EMBL/GenBank/DDBJ databases">
        <authorList>
            <person name="Gilroy R."/>
        </authorList>
    </citation>
    <scope>NUCLEOTIDE SEQUENCE</scope>
    <source>
        <strain evidence="3">ChiHecec2B26-446</strain>
    </source>
</reference>
<dbReference type="AlphaFoldDB" id="A0A9D1PUP8"/>
<dbReference type="Pfam" id="PF04715">
    <property type="entry name" value="Anth_synt_I_N"/>
    <property type="match status" value="1"/>
</dbReference>
<name>A0A9D1PUP8_9BACT</name>
<dbReference type="InterPro" id="IPR019999">
    <property type="entry name" value="Anth_synth_I-like"/>
</dbReference>
<feature type="domain" description="Anthranilate synthase component I N-terminal" evidence="2">
    <location>
        <begin position="35"/>
        <end position="179"/>
    </location>
</feature>
<evidence type="ECO:0000313" key="4">
    <source>
        <dbReference type="Proteomes" id="UP000886752"/>
    </source>
</evidence>
<evidence type="ECO:0000313" key="3">
    <source>
        <dbReference type="EMBL" id="HIV99888.1"/>
    </source>
</evidence>
<dbReference type="InterPro" id="IPR006805">
    <property type="entry name" value="Anth_synth_I_N"/>
</dbReference>
<feature type="domain" description="Chorismate-utilising enzyme C-terminal" evidence="1">
    <location>
        <begin position="216"/>
        <end position="472"/>
    </location>
</feature>
<dbReference type="EMBL" id="DXHV01000019">
    <property type="protein sequence ID" value="HIV99888.1"/>
    <property type="molecule type" value="Genomic_DNA"/>
</dbReference>
<reference evidence="3" key="1">
    <citation type="journal article" date="2021" name="PeerJ">
        <title>Extensive microbial diversity within the chicken gut microbiome revealed by metagenomics and culture.</title>
        <authorList>
            <person name="Gilroy R."/>
            <person name="Ravi A."/>
            <person name="Getino M."/>
            <person name="Pursley I."/>
            <person name="Horton D.L."/>
            <person name="Alikhan N.F."/>
            <person name="Baker D."/>
            <person name="Gharbi K."/>
            <person name="Hall N."/>
            <person name="Watson M."/>
            <person name="Adriaenssens E.M."/>
            <person name="Foster-Nyarko E."/>
            <person name="Jarju S."/>
            <person name="Secka A."/>
            <person name="Antonio M."/>
            <person name="Oren A."/>
            <person name="Chaudhuri R.R."/>
            <person name="La Ragione R."/>
            <person name="Hildebrand F."/>
            <person name="Pallen M.J."/>
        </authorList>
    </citation>
    <scope>NUCLEOTIDE SEQUENCE</scope>
    <source>
        <strain evidence="3">ChiHecec2B26-446</strain>
    </source>
</reference>
<protein>
    <submittedName>
        <fullName evidence="3">Anthranilate synthase component I family protein</fullName>
    </submittedName>
</protein>
<dbReference type="SUPFAM" id="SSF56322">
    <property type="entry name" value="ADC synthase"/>
    <property type="match status" value="1"/>
</dbReference>
<sequence length="493" mass="54277">MSSSICSSGTVSSPQGAPAGRGLVLRQKARLLPADMDTPISLFMGMVGAGDGILLESAAVDGRWGRYSILACDMLLLLSCHKGRLRLSVQDDRLSSLKELEGLPFAEGLRALMRLLTIQAPEGMADLPPITRALYGYLGFEMAGLFNPRLAACMPVDEAECQLALPGTILVFDHVYNRLCQLSLDEFSDVRSAHEASHFPGHRDVTTPEPLAEPDAQGYQETVRRIRLALQQGEAIQVVPSVHFSQPFRGDGFGLYRRMRRINASPYMFYMHLPGISLFGSSPEVMVRCSKGDLHLAPIAGTRPRGRDDFEDHQLELDLLSDPKERAEHVMLVDLGRNDLGRIAEKGSVHVDRLMQIERFSHVMHLTSQVSARLKAGLDAVDVLAATFPAGTVSGAPKIRAMEILREMEGRPRGPYAGSIGWIGLDRESVSLDMGITIRSMWIRNGRLNWQAGAGIVHDSVPEKEWKEVCNKSAIMRQSLLNTEEGAHVSLHR</sequence>